<accession>A0A1Y0STR3</accession>
<sequence>MSIQERSRLIDANQKHLDIDWELPAVRGTDLGIYIDAGERLMTTVRSGRSPIQQVVVTTSGELR</sequence>
<organism evidence="1 2">
    <name type="scientific">Pseudomonas phage Phabio</name>
    <dbReference type="NCBI Taxonomy" id="2006668"/>
    <lineage>
        <taxon>Viruses</taxon>
        <taxon>Duplodnaviria</taxon>
        <taxon>Heunggongvirae</taxon>
        <taxon>Uroviricota</taxon>
        <taxon>Caudoviricetes</taxon>
        <taxon>Chimalliviridae</taxon>
        <taxon>Phabiovirus</taxon>
        <taxon>Phabiovirus phabio</taxon>
    </lineage>
</organism>
<reference evidence="1 2" key="1">
    <citation type="submission" date="2017-05" db="EMBL/GenBank/DDBJ databases">
        <authorList>
            <person name="Song R."/>
            <person name="Chenine A.L."/>
            <person name="Ruprecht R.M."/>
        </authorList>
    </citation>
    <scope>NUCLEOTIDE SEQUENCE [LARGE SCALE GENOMIC DNA]</scope>
</reference>
<name>A0A1Y0STR3_9CAUD</name>
<evidence type="ECO:0000313" key="2">
    <source>
        <dbReference type="Proteomes" id="UP000225448"/>
    </source>
</evidence>
<dbReference type="EMBL" id="MF042360">
    <property type="protein sequence ID" value="ARV76710.1"/>
    <property type="molecule type" value="Genomic_DNA"/>
</dbReference>
<protein>
    <submittedName>
        <fullName evidence="1">Uncharacterized protein</fullName>
    </submittedName>
</protein>
<proteinExistence type="predicted"/>
<keyword evidence="2" id="KW-1185">Reference proteome</keyword>
<dbReference type="Proteomes" id="UP000225448">
    <property type="component" value="Segment"/>
</dbReference>
<gene>
    <name evidence="1" type="ORF">PHABIO_79</name>
</gene>
<evidence type="ECO:0000313" key="1">
    <source>
        <dbReference type="EMBL" id="ARV76710.1"/>
    </source>
</evidence>